<comment type="caution">
    <text evidence="2">The sequence shown here is derived from an EMBL/GenBank/DDBJ whole genome shotgun (WGS) entry which is preliminary data.</text>
</comment>
<feature type="region of interest" description="Disordered" evidence="1">
    <location>
        <begin position="1"/>
        <end position="58"/>
    </location>
</feature>
<organism evidence="2 3">
    <name type="scientific">Brassica carinata</name>
    <name type="common">Ethiopian mustard</name>
    <name type="synonym">Abyssinian cabbage</name>
    <dbReference type="NCBI Taxonomy" id="52824"/>
    <lineage>
        <taxon>Eukaryota</taxon>
        <taxon>Viridiplantae</taxon>
        <taxon>Streptophyta</taxon>
        <taxon>Embryophyta</taxon>
        <taxon>Tracheophyta</taxon>
        <taxon>Spermatophyta</taxon>
        <taxon>Magnoliopsida</taxon>
        <taxon>eudicotyledons</taxon>
        <taxon>Gunneridae</taxon>
        <taxon>Pentapetalae</taxon>
        <taxon>rosids</taxon>
        <taxon>malvids</taxon>
        <taxon>Brassicales</taxon>
        <taxon>Brassicaceae</taxon>
        <taxon>Brassiceae</taxon>
        <taxon>Brassica</taxon>
    </lineage>
</organism>
<evidence type="ECO:0000313" key="3">
    <source>
        <dbReference type="Proteomes" id="UP000886595"/>
    </source>
</evidence>
<evidence type="ECO:0000256" key="1">
    <source>
        <dbReference type="SAM" id="MobiDB-lite"/>
    </source>
</evidence>
<feature type="compositionally biased region" description="Basic and acidic residues" evidence="1">
    <location>
        <begin position="7"/>
        <end position="48"/>
    </location>
</feature>
<gene>
    <name evidence="2" type="ORF">Bca52824_046431</name>
</gene>
<reference evidence="2 3" key="1">
    <citation type="submission" date="2020-02" db="EMBL/GenBank/DDBJ databases">
        <authorList>
            <person name="Ma Q."/>
            <person name="Huang Y."/>
            <person name="Song X."/>
            <person name="Pei D."/>
        </authorList>
    </citation>
    <scope>NUCLEOTIDE SEQUENCE [LARGE SCALE GENOMIC DNA]</scope>
    <source>
        <strain evidence="2">Sxm20200214</strain>
        <tissue evidence="2">Leaf</tissue>
    </source>
</reference>
<dbReference type="AlphaFoldDB" id="A0A8X7RFF3"/>
<keyword evidence="3" id="KW-1185">Reference proteome</keyword>
<proteinExistence type="predicted"/>
<accession>A0A8X7RFF3</accession>
<protein>
    <submittedName>
        <fullName evidence="2">Uncharacterized protein</fullName>
    </submittedName>
</protein>
<dbReference type="EMBL" id="JAAMPC010000010">
    <property type="protein sequence ID" value="KAG2286827.1"/>
    <property type="molecule type" value="Genomic_DNA"/>
</dbReference>
<sequence length="126" mass="14014">MVVSGKEGLDGESSKEMCDEHLESTTKEEVSRATKTAQDKKKMMKEPHPPPLDMMPHTLTLHPMKFKDGAIEYKIKCKGKSTPFLSAKAIITPQLQDDPIKLQELLSQVLTITLESRKDPPSPLSA</sequence>
<name>A0A8X7RFF3_BRACI</name>
<evidence type="ECO:0000313" key="2">
    <source>
        <dbReference type="EMBL" id="KAG2286827.1"/>
    </source>
</evidence>
<dbReference type="Proteomes" id="UP000886595">
    <property type="component" value="Unassembled WGS sequence"/>
</dbReference>